<sequence>MSSVRFENPATPEAFLTEMRKLRICFPLTPSPIDGGTILDDAGEEVLTIDPQGMMPDDDLTALTAYFVMALNNAAGFRAIAATASFDTEQGGAS</sequence>
<accession>A0A179BHP9</accession>
<comment type="caution">
    <text evidence="1">The sequence shown here is derived from an EMBL/GenBank/DDBJ whole genome shotgun (WGS) entry which is preliminary data.</text>
</comment>
<protein>
    <submittedName>
        <fullName evidence="1">Uncharacterized protein</fullName>
    </submittedName>
</protein>
<dbReference type="AlphaFoldDB" id="A0A179BHP9"/>
<reference evidence="1" key="1">
    <citation type="submission" date="2016-04" db="EMBL/GenBank/DDBJ databases">
        <title>Fast-growing isolate from the root nodules of Vavilovia formosa.</title>
        <authorList>
            <person name="Kimeklis A."/>
            <person name="Safronova V."/>
            <person name="Belimov A."/>
            <person name="Andronov E."/>
        </authorList>
    </citation>
    <scope>NUCLEOTIDE SEQUENCE [LARGE SCALE GENOMIC DNA]</scope>
    <source>
        <strain evidence="1">Vaf-46</strain>
    </source>
</reference>
<name>A0A179BHP9_RHILE</name>
<proteinExistence type="predicted"/>
<organism evidence="1">
    <name type="scientific">Rhizobium leguminosarum</name>
    <dbReference type="NCBI Taxonomy" id="384"/>
    <lineage>
        <taxon>Bacteria</taxon>
        <taxon>Pseudomonadati</taxon>
        <taxon>Pseudomonadota</taxon>
        <taxon>Alphaproteobacteria</taxon>
        <taxon>Hyphomicrobiales</taxon>
        <taxon>Rhizobiaceae</taxon>
        <taxon>Rhizobium/Agrobacterium group</taxon>
        <taxon>Rhizobium</taxon>
    </lineage>
</organism>
<gene>
    <name evidence="1" type="ORF">A4U53_27790</name>
</gene>
<dbReference type="EMBL" id="LWBS01000391">
    <property type="protein sequence ID" value="OAP91267.1"/>
    <property type="molecule type" value="Genomic_DNA"/>
</dbReference>
<evidence type="ECO:0000313" key="1">
    <source>
        <dbReference type="EMBL" id="OAP91267.1"/>
    </source>
</evidence>